<sequence length="950" mass="108033">MQLEQLSISDAATKSLAEWQQMLVAHFTVLSKNRKEKSISVFAIEHGLKPAQLKIISSRLADDHRLNGINKSYWLLWVIYSTELGYEYIGDQYWISFEDKLRYWEQSHREIIRWAFKEFQRRFNGVLPTGTWAKNFPIIAWPITHAILPQDLQYHFAKLLFLSRYTLNTSQHKNAIDVGKLLARFAYSFSSSRFLNFLQHEELVGRIALALLAEKGEASLDDNIYSSTLKRITEDIEQKQNAKELIQGVRREIKPRIYGANSNSKIKNNNESSYRPVESSKKSVKPKIRLHNNGNNWVATIEIPRLADIIDDASVTEQLKKSRVKINGVNSTWLPAEVLLGASFIRKLSEWPLGGTLLNFESKIASLSELTRSINISKGPWLFHLNVDGQAIEVQNKNVWACEEYLIVSENNGWPESELLSDCDIECKGIHAKKLTIPDNLPEVDEKILLNLGVYIQKSIRVWPTGLPAQSWDGSGSGEWLTTESICLGILGDYPIDEFHISLGSYQLTIKGKVSGSPTFIRLDPLPCGSHMLKIEAISQSSVTKNTECYVHLEIREPEGWIQGTTLHNGLTFRLDPHTDDLDALLTGKIQVKVFGPKNRSIIFQLDFFVGKEIVRTISSKSIQFPFHDSELKKACEQANKDDNLIYSHKLRLRILCEDLGYKDIIFLRKAAPIGWLYKSVDRVPNLKLIDETDCDEPLKILYCDLNEPEVKRDISTENFSQLKSTQLRNGLFFARRGEHNCSIVISHSDRLQGFEALSISPKLISNEALNIPGYLSFINTWFTARSSGFLAQHHQQKVIEAATIKLFSHLCGTNWARAEKEFINDNDIAGSIEKLSHFLGNTSVQNILRYKLLGNDSKEINLSEMADWLNGVLKRCNVCHSDSLVSFALELASRPLSYAGTKEEQFSEMLNVLLSNKTILRSCRFVVLATAKYIDPNRNYPLLLPTGWQ</sequence>
<dbReference type="Proteomes" id="UP000618754">
    <property type="component" value="Unassembled WGS sequence"/>
</dbReference>
<organism evidence="1 2">
    <name type="scientific">Mucilaginibacter rigui</name>
    <dbReference type="NCBI Taxonomy" id="534635"/>
    <lineage>
        <taxon>Bacteria</taxon>
        <taxon>Pseudomonadati</taxon>
        <taxon>Bacteroidota</taxon>
        <taxon>Sphingobacteriia</taxon>
        <taxon>Sphingobacteriales</taxon>
        <taxon>Sphingobacteriaceae</taxon>
        <taxon>Mucilaginibacter</taxon>
    </lineage>
</organism>
<name>A0ABR7X5N4_9SPHI</name>
<protein>
    <submittedName>
        <fullName evidence="1">Uncharacterized protein</fullName>
    </submittedName>
</protein>
<dbReference type="RefSeq" id="WP_191175745.1">
    <property type="nucleotide sequence ID" value="NZ_JACWMW010000002.1"/>
</dbReference>
<accession>A0ABR7X5N4</accession>
<evidence type="ECO:0000313" key="2">
    <source>
        <dbReference type="Proteomes" id="UP000618754"/>
    </source>
</evidence>
<reference evidence="1 2" key="1">
    <citation type="submission" date="2020-09" db="EMBL/GenBank/DDBJ databases">
        <title>Novel species of Mucilaginibacter isolated from a glacier on the Tibetan Plateau.</title>
        <authorList>
            <person name="Liu Q."/>
            <person name="Xin Y.-H."/>
        </authorList>
    </citation>
    <scope>NUCLEOTIDE SEQUENCE [LARGE SCALE GENOMIC DNA]</scope>
    <source>
        <strain evidence="1 2">CGMCC 1.13878</strain>
    </source>
</reference>
<evidence type="ECO:0000313" key="1">
    <source>
        <dbReference type="EMBL" id="MBD1385894.1"/>
    </source>
</evidence>
<proteinExistence type="predicted"/>
<gene>
    <name evidence="1" type="ORF">IDJ75_11435</name>
</gene>
<dbReference type="EMBL" id="JACWMW010000002">
    <property type="protein sequence ID" value="MBD1385894.1"/>
    <property type="molecule type" value="Genomic_DNA"/>
</dbReference>
<comment type="caution">
    <text evidence="1">The sequence shown here is derived from an EMBL/GenBank/DDBJ whole genome shotgun (WGS) entry which is preliminary data.</text>
</comment>
<keyword evidence="2" id="KW-1185">Reference proteome</keyword>